<dbReference type="Proteomes" id="UP000265798">
    <property type="component" value="Unassembled WGS sequence"/>
</dbReference>
<accession>A0A396Z5U1</accession>
<organism evidence="1 2">
    <name type="scientific">Leptospira stimsonii</name>
    <dbReference type="NCBI Taxonomy" id="2202203"/>
    <lineage>
        <taxon>Bacteria</taxon>
        <taxon>Pseudomonadati</taxon>
        <taxon>Spirochaetota</taxon>
        <taxon>Spirochaetia</taxon>
        <taxon>Leptospirales</taxon>
        <taxon>Leptospiraceae</taxon>
        <taxon>Leptospira</taxon>
    </lineage>
</organism>
<proteinExistence type="predicted"/>
<comment type="caution">
    <text evidence="1">The sequence shown here is derived from an EMBL/GenBank/DDBJ whole genome shotgun (WGS) entry which is preliminary data.</text>
</comment>
<protein>
    <submittedName>
        <fullName evidence="1">Uncharacterized protein</fullName>
    </submittedName>
</protein>
<evidence type="ECO:0000313" key="1">
    <source>
        <dbReference type="EMBL" id="RHX89056.1"/>
    </source>
</evidence>
<name>A0A396Z5U1_9LEPT</name>
<dbReference type="EMBL" id="QHCT01000004">
    <property type="protein sequence ID" value="RHX89056.1"/>
    <property type="molecule type" value="Genomic_DNA"/>
</dbReference>
<sequence>MDIFPKGPAGVPCSFYLQWRFEINAERGFDKFINSFGKDLIEKESIKLYGASIDVRTKKINPDESQFINLIFLSPSLMSLR</sequence>
<evidence type="ECO:0000313" key="2">
    <source>
        <dbReference type="Proteomes" id="UP000265798"/>
    </source>
</evidence>
<reference evidence="2" key="1">
    <citation type="submission" date="2018-05" db="EMBL/GenBank/DDBJ databases">
        <title>Leptospira yasudae sp. nov. and Leptospira stimsonii sp. nov., two pathogenic species of the genus Leptospira isolated from environmental sources.</title>
        <authorList>
            <person name="Casanovas-Massana A."/>
            <person name="Hamond C."/>
            <person name="Santos L.A."/>
            <person name="Hacker K.P."/>
            <person name="Balassiano I."/>
            <person name="Medeiros M.A."/>
            <person name="Reis M.G."/>
            <person name="Ko A.I."/>
            <person name="Wunder E.A."/>
        </authorList>
    </citation>
    <scope>NUCLEOTIDE SEQUENCE [LARGE SCALE GENOMIC DNA]</scope>
    <source>
        <strain evidence="2">Yale</strain>
    </source>
</reference>
<dbReference type="AlphaFoldDB" id="A0A396Z5U1"/>
<gene>
    <name evidence="1" type="ORF">DLM75_14420</name>
</gene>